<dbReference type="PANTHER" id="PTHR43861:SF1">
    <property type="entry name" value="TRANS-ACONITATE 2-METHYLTRANSFERASE"/>
    <property type="match status" value="1"/>
</dbReference>
<name>A0A7K3LYF0_9ACTN</name>
<dbReference type="Gene3D" id="3.40.50.150">
    <property type="entry name" value="Vaccinia Virus protein VP39"/>
    <property type="match status" value="1"/>
</dbReference>
<dbReference type="Pfam" id="PF13649">
    <property type="entry name" value="Methyltransf_25"/>
    <property type="match status" value="1"/>
</dbReference>
<gene>
    <name evidence="4" type="ORF">F7O44_03020</name>
</gene>
<sequence length="232" mass="25701">MRKHWMLDELKHAGPEHLDTGFVAGYNRKQGFPDPTEDIGILRKHGLGETSTIVDIGAGTGQFALDAARVFGRVIAVDVSPAMLAHVRARAADADLPRLECVQGGFLTYEHTGPPADAVFTRNALHQLPDFWKAVALQRVAGMMRPGGVLRLRDLIYSFEPQEIDSVFERWFAGAAEDPAAGYTSDDYVEHIQNEHSTFSWLLEPLLDRCGFDIVESDLSGLVFGSYTCIRR</sequence>
<evidence type="ECO:0000313" key="4">
    <source>
        <dbReference type="EMBL" id="NDL56039.1"/>
    </source>
</evidence>
<dbReference type="GO" id="GO:0032259">
    <property type="term" value="P:methylation"/>
    <property type="evidence" value="ECO:0007669"/>
    <property type="project" value="UniProtKB-KW"/>
</dbReference>
<reference evidence="4 5" key="1">
    <citation type="submission" date="2019-11" db="EMBL/GenBank/DDBJ databases">
        <authorList>
            <person name="Li X.-J."/>
            <person name="Feng X.-M."/>
        </authorList>
    </citation>
    <scope>NUCLEOTIDE SEQUENCE [LARGE SCALE GENOMIC DNA]</scope>
    <source>
        <strain evidence="4 5">XMNu-373</strain>
    </source>
</reference>
<evidence type="ECO:0000256" key="1">
    <source>
        <dbReference type="ARBA" id="ARBA00022603"/>
    </source>
</evidence>
<keyword evidence="5" id="KW-1185">Reference proteome</keyword>
<dbReference type="GO" id="GO:0008168">
    <property type="term" value="F:methyltransferase activity"/>
    <property type="evidence" value="ECO:0007669"/>
    <property type="project" value="UniProtKB-KW"/>
</dbReference>
<dbReference type="SUPFAM" id="SSF53335">
    <property type="entry name" value="S-adenosyl-L-methionine-dependent methyltransferases"/>
    <property type="match status" value="1"/>
</dbReference>
<dbReference type="PANTHER" id="PTHR43861">
    <property type="entry name" value="TRANS-ACONITATE 2-METHYLTRANSFERASE-RELATED"/>
    <property type="match status" value="1"/>
</dbReference>
<accession>A0A7K3LYF0</accession>
<evidence type="ECO:0000256" key="2">
    <source>
        <dbReference type="ARBA" id="ARBA00022679"/>
    </source>
</evidence>
<feature type="domain" description="Methyltransferase" evidence="3">
    <location>
        <begin position="53"/>
        <end position="148"/>
    </location>
</feature>
<dbReference type="AlphaFoldDB" id="A0A7K3LYF0"/>
<comment type="caution">
    <text evidence="4">The sequence shown here is derived from an EMBL/GenBank/DDBJ whole genome shotgun (WGS) entry which is preliminary data.</text>
</comment>
<dbReference type="Proteomes" id="UP000460435">
    <property type="component" value="Unassembled WGS sequence"/>
</dbReference>
<dbReference type="CDD" id="cd02440">
    <property type="entry name" value="AdoMet_MTases"/>
    <property type="match status" value="1"/>
</dbReference>
<dbReference type="InterPro" id="IPR029063">
    <property type="entry name" value="SAM-dependent_MTases_sf"/>
</dbReference>
<dbReference type="EMBL" id="WLZY01000001">
    <property type="protein sequence ID" value="NDL56039.1"/>
    <property type="molecule type" value="Genomic_DNA"/>
</dbReference>
<keyword evidence="1 4" id="KW-0489">Methyltransferase</keyword>
<evidence type="ECO:0000259" key="3">
    <source>
        <dbReference type="Pfam" id="PF13649"/>
    </source>
</evidence>
<organism evidence="4 5">
    <name type="scientific">Phytoactinopolyspora mesophila</name>
    <dbReference type="NCBI Taxonomy" id="2650750"/>
    <lineage>
        <taxon>Bacteria</taxon>
        <taxon>Bacillati</taxon>
        <taxon>Actinomycetota</taxon>
        <taxon>Actinomycetes</taxon>
        <taxon>Jiangellales</taxon>
        <taxon>Jiangellaceae</taxon>
        <taxon>Phytoactinopolyspora</taxon>
    </lineage>
</organism>
<evidence type="ECO:0000313" key="5">
    <source>
        <dbReference type="Proteomes" id="UP000460435"/>
    </source>
</evidence>
<keyword evidence="2 4" id="KW-0808">Transferase</keyword>
<dbReference type="InterPro" id="IPR041698">
    <property type="entry name" value="Methyltransf_25"/>
</dbReference>
<proteinExistence type="predicted"/>
<protein>
    <submittedName>
        <fullName evidence="4">Methyltransferase domain-containing protein</fullName>
    </submittedName>
</protein>